<dbReference type="InterPro" id="IPR055156">
    <property type="entry name" value="HutF-like_N"/>
</dbReference>
<dbReference type="EMBL" id="QEOB01000063">
    <property type="protein sequence ID" value="PVX58676.1"/>
    <property type="molecule type" value="Genomic_DNA"/>
</dbReference>
<evidence type="ECO:0000313" key="3">
    <source>
        <dbReference type="Proteomes" id="UP000245712"/>
    </source>
</evidence>
<name>A0ABX5K9G9_9BURK</name>
<evidence type="ECO:0000313" key="2">
    <source>
        <dbReference type="EMBL" id="PVX58676.1"/>
    </source>
</evidence>
<organism evidence="2 3">
    <name type="scientific">Paraburkholderia unamae</name>
    <dbReference type="NCBI Taxonomy" id="219649"/>
    <lineage>
        <taxon>Bacteria</taxon>
        <taxon>Pseudomonadati</taxon>
        <taxon>Pseudomonadota</taxon>
        <taxon>Betaproteobacteria</taxon>
        <taxon>Burkholderiales</taxon>
        <taxon>Burkholderiaceae</taxon>
        <taxon>Paraburkholderia</taxon>
    </lineage>
</organism>
<feature type="domain" description="Formimidoylglutamate deiminase N-terminal" evidence="1">
    <location>
        <begin position="12"/>
        <end position="51"/>
    </location>
</feature>
<proteinExistence type="predicted"/>
<sequence length="60" mass="6352">MNPIIDSNSTARALFAGHAYLPDGWRRNVLLEWDATGTLRSVTPDLPEAPAGVAHAAGPI</sequence>
<feature type="non-terminal residue" evidence="2">
    <location>
        <position position="60"/>
    </location>
</feature>
<dbReference type="Proteomes" id="UP000245712">
    <property type="component" value="Unassembled WGS sequence"/>
</dbReference>
<reference evidence="2 3" key="1">
    <citation type="submission" date="2018-05" db="EMBL/GenBank/DDBJ databases">
        <title>Genomic Encyclopedia of Type Strains, Phase IV (KMG-V): Genome sequencing to study the core and pangenomes of soil and plant-associated prokaryotes.</title>
        <authorList>
            <person name="Whitman W."/>
        </authorList>
    </citation>
    <scope>NUCLEOTIDE SEQUENCE [LARGE SCALE GENOMIC DNA]</scope>
    <source>
        <strain evidence="2 3">SCZa-39</strain>
    </source>
</reference>
<keyword evidence="3" id="KW-1185">Reference proteome</keyword>
<evidence type="ECO:0000259" key="1">
    <source>
        <dbReference type="Pfam" id="PF22429"/>
    </source>
</evidence>
<dbReference type="Gene3D" id="2.30.40.10">
    <property type="entry name" value="Urease, subunit C, domain 1"/>
    <property type="match status" value="1"/>
</dbReference>
<gene>
    <name evidence="2" type="ORF">C7402_1634</name>
</gene>
<dbReference type="InterPro" id="IPR011059">
    <property type="entry name" value="Metal-dep_hydrolase_composite"/>
</dbReference>
<protein>
    <recommendedName>
        <fullName evidence="1">Formimidoylglutamate deiminase N-terminal domain-containing protein</fullName>
    </recommendedName>
</protein>
<dbReference type="Pfam" id="PF22429">
    <property type="entry name" value="HutF_N"/>
    <property type="match status" value="1"/>
</dbReference>
<comment type="caution">
    <text evidence="2">The sequence shown here is derived from an EMBL/GenBank/DDBJ whole genome shotgun (WGS) entry which is preliminary data.</text>
</comment>
<accession>A0ABX5K9G9</accession>